<evidence type="ECO:0000256" key="1">
    <source>
        <dbReference type="SAM" id="MobiDB-lite"/>
    </source>
</evidence>
<evidence type="ECO:0000259" key="2">
    <source>
        <dbReference type="Pfam" id="PF15657"/>
    </source>
</evidence>
<dbReference type="InterPro" id="IPR028048">
    <property type="entry name" value="Tox-HNH-EHHH"/>
</dbReference>
<organism evidence="3 4">
    <name type="scientific">Shouchella miscanthi</name>
    <dbReference type="NCBI Taxonomy" id="2598861"/>
    <lineage>
        <taxon>Bacteria</taxon>
        <taxon>Bacillati</taxon>
        <taxon>Bacillota</taxon>
        <taxon>Bacilli</taxon>
        <taxon>Bacillales</taxon>
        <taxon>Bacillaceae</taxon>
        <taxon>Shouchella</taxon>
    </lineage>
</organism>
<name>A0ABU6NMJ5_9BACI</name>
<dbReference type="Pfam" id="PF15657">
    <property type="entry name" value="Tox-HNH-EHHH"/>
    <property type="match status" value="1"/>
</dbReference>
<comment type="caution">
    <text evidence="3">The sequence shown here is derived from an EMBL/GenBank/DDBJ whole genome shotgun (WGS) entry which is preliminary data.</text>
</comment>
<protein>
    <submittedName>
        <fullName evidence="3">HNH/endonuclease VII fold putative polymorphic toxin</fullName>
    </submittedName>
</protein>
<feature type="compositionally biased region" description="Basic and acidic residues" evidence="1">
    <location>
        <begin position="53"/>
        <end position="64"/>
    </location>
</feature>
<reference evidence="3 4" key="1">
    <citation type="submission" date="2023-03" db="EMBL/GenBank/DDBJ databases">
        <title>Bacillus Genome Sequencing.</title>
        <authorList>
            <person name="Dunlap C."/>
        </authorList>
    </citation>
    <scope>NUCLEOTIDE SEQUENCE [LARGE SCALE GENOMIC DNA]</scope>
    <source>
        <strain evidence="3 4">B-4107</strain>
    </source>
</reference>
<dbReference type="EMBL" id="JAROAS010000032">
    <property type="protein sequence ID" value="MED4129404.1"/>
    <property type="molecule type" value="Genomic_DNA"/>
</dbReference>
<feature type="region of interest" description="Disordered" evidence="1">
    <location>
        <begin position="1"/>
        <end position="24"/>
    </location>
</feature>
<evidence type="ECO:0000313" key="4">
    <source>
        <dbReference type="Proteomes" id="UP001341820"/>
    </source>
</evidence>
<proteinExistence type="predicted"/>
<dbReference type="RefSeq" id="WP_328238048.1">
    <property type="nucleotide sequence ID" value="NZ_JAROAS010000032.1"/>
</dbReference>
<sequence>MPVSSQPTKVTGARDKRGNHMPGKTYHFGKKKILWHPAGHYYGVGSKQNRGRHFNDSKKNHYNY</sequence>
<feature type="region of interest" description="Disordered" evidence="1">
    <location>
        <begin position="44"/>
        <end position="64"/>
    </location>
</feature>
<dbReference type="Proteomes" id="UP001341820">
    <property type="component" value="Unassembled WGS sequence"/>
</dbReference>
<gene>
    <name evidence="3" type="ORF">P5F74_14790</name>
</gene>
<accession>A0ABU6NMJ5</accession>
<feature type="domain" description="HNH/Endo VII superfamily nuclease toxins" evidence="2">
    <location>
        <begin position="14"/>
        <end position="64"/>
    </location>
</feature>
<evidence type="ECO:0000313" key="3">
    <source>
        <dbReference type="EMBL" id="MED4129404.1"/>
    </source>
</evidence>
<keyword evidence="4" id="KW-1185">Reference proteome</keyword>